<reference evidence="2" key="1">
    <citation type="submission" date="2024-07" db="EMBL/GenBank/DDBJ databases">
        <title>Two chromosome-level genome assemblies of Korean endemic species Abeliophyllum distichum and Forsythia ovata (Oleaceae).</title>
        <authorList>
            <person name="Jang H."/>
        </authorList>
    </citation>
    <scope>NUCLEOTIDE SEQUENCE [LARGE SCALE GENOMIC DNA]</scope>
</reference>
<gene>
    <name evidence="1" type="ORF">Adt_47971</name>
</gene>
<evidence type="ECO:0000313" key="1">
    <source>
        <dbReference type="EMBL" id="KAL2454526.1"/>
    </source>
</evidence>
<keyword evidence="2" id="KW-1185">Reference proteome</keyword>
<protein>
    <submittedName>
        <fullName evidence="1">Ovule protein</fullName>
    </submittedName>
</protein>
<comment type="caution">
    <text evidence="1">The sequence shown here is derived from an EMBL/GenBank/DDBJ whole genome shotgun (WGS) entry which is preliminary data.</text>
</comment>
<sequence>MGSCRRQQGSGRRSPNCVSKVSSLLDANRRDLTPLDFFSVVAEKVARMRMMEEVLRHYSSNNRSGVERLFVPPRKLSTALVPPKNPNRGSRFFTDNTHHSFEHLQATQSWNFQVMDGKWWAHFFGAG</sequence>
<evidence type="ECO:0000313" key="2">
    <source>
        <dbReference type="Proteomes" id="UP001604336"/>
    </source>
</evidence>
<organism evidence="1 2">
    <name type="scientific">Abeliophyllum distichum</name>
    <dbReference type="NCBI Taxonomy" id="126358"/>
    <lineage>
        <taxon>Eukaryota</taxon>
        <taxon>Viridiplantae</taxon>
        <taxon>Streptophyta</taxon>
        <taxon>Embryophyta</taxon>
        <taxon>Tracheophyta</taxon>
        <taxon>Spermatophyta</taxon>
        <taxon>Magnoliopsida</taxon>
        <taxon>eudicotyledons</taxon>
        <taxon>Gunneridae</taxon>
        <taxon>Pentapetalae</taxon>
        <taxon>asterids</taxon>
        <taxon>lamiids</taxon>
        <taxon>Lamiales</taxon>
        <taxon>Oleaceae</taxon>
        <taxon>Forsythieae</taxon>
        <taxon>Abeliophyllum</taxon>
    </lineage>
</organism>
<proteinExistence type="predicted"/>
<dbReference type="EMBL" id="JBFOLK010000344">
    <property type="protein sequence ID" value="KAL2454526.1"/>
    <property type="molecule type" value="Genomic_DNA"/>
</dbReference>
<name>A0ABD1NV81_9LAMI</name>
<accession>A0ABD1NV81</accession>
<dbReference type="Proteomes" id="UP001604336">
    <property type="component" value="Unassembled WGS sequence"/>
</dbReference>
<dbReference type="AlphaFoldDB" id="A0ABD1NV81"/>